<reference evidence="2" key="1">
    <citation type="submission" date="2021-02" db="EMBL/GenBank/DDBJ databases">
        <authorList>
            <person name="Nowell W R."/>
        </authorList>
    </citation>
    <scope>NUCLEOTIDE SEQUENCE</scope>
    <source>
        <strain evidence="2">Ploen Becks lab</strain>
    </source>
</reference>
<dbReference type="InterPro" id="IPR035897">
    <property type="entry name" value="Toll_tir_struct_dom_sf"/>
</dbReference>
<dbReference type="AlphaFoldDB" id="A0A813M1F5"/>
<dbReference type="SUPFAM" id="SSF52200">
    <property type="entry name" value="Toll/Interleukin receptor TIR domain"/>
    <property type="match status" value="1"/>
</dbReference>
<evidence type="ECO:0000313" key="3">
    <source>
        <dbReference type="Proteomes" id="UP000663879"/>
    </source>
</evidence>
<protein>
    <recommendedName>
        <fullName evidence="1">TIR domain-containing protein</fullName>
    </recommendedName>
</protein>
<dbReference type="GO" id="GO:0007165">
    <property type="term" value="P:signal transduction"/>
    <property type="evidence" value="ECO:0007669"/>
    <property type="project" value="InterPro"/>
</dbReference>
<evidence type="ECO:0000259" key="1">
    <source>
        <dbReference type="Pfam" id="PF13676"/>
    </source>
</evidence>
<comment type="caution">
    <text evidence="2">The sequence shown here is derived from an EMBL/GenBank/DDBJ whole genome shotgun (WGS) entry which is preliminary data.</text>
</comment>
<dbReference type="PANTHER" id="PTHR46270">
    <property type="entry name" value="ARMADILLO-TYPE FOLD-RELATED"/>
    <property type="match status" value="1"/>
</dbReference>
<name>A0A813M1F5_9BILA</name>
<dbReference type="Proteomes" id="UP000663879">
    <property type="component" value="Unassembled WGS sequence"/>
</dbReference>
<dbReference type="Gene3D" id="3.40.50.10140">
    <property type="entry name" value="Toll/interleukin-1 receptor homology (TIR) domain"/>
    <property type="match status" value="1"/>
</dbReference>
<gene>
    <name evidence="2" type="ORF">OXX778_LOCUS200</name>
</gene>
<organism evidence="2 3">
    <name type="scientific">Brachionus calyciflorus</name>
    <dbReference type="NCBI Taxonomy" id="104777"/>
    <lineage>
        <taxon>Eukaryota</taxon>
        <taxon>Metazoa</taxon>
        <taxon>Spiralia</taxon>
        <taxon>Gnathifera</taxon>
        <taxon>Rotifera</taxon>
        <taxon>Eurotatoria</taxon>
        <taxon>Monogononta</taxon>
        <taxon>Pseudotrocha</taxon>
        <taxon>Ploima</taxon>
        <taxon>Brachionidae</taxon>
        <taxon>Brachionus</taxon>
    </lineage>
</organism>
<proteinExistence type="predicted"/>
<dbReference type="Pfam" id="PF13676">
    <property type="entry name" value="TIR_2"/>
    <property type="match status" value="1"/>
</dbReference>
<evidence type="ECO:0000313" key="2">
    <source>
        <dbReference type="EMBL" id="CAF0704881.1"/>
    </source>
</evidence>
<accession>A0A813M1F5</accession>
<sequence>MKTVSKIVKGLNYTKQIEDKCSKTLNGSKIIENTHFNSITSRITDKLKFKDDQIGVELELRLQLDKIIYHNNLQHLITNEKYLTRATNFFKSLTPDTLANDNLIIEFEFPQNASNLHILLYLLKDGTKRYFHELNTNKYSNSLFNNEKNYKICRKKAKLFMALTQTLSYLTYYSKIFRVLFVKNEQNIVLEMLSDKEVLSNCFNIINREADRDKDISNFIRNSVEFLINVNRTVEANRNKILKICYKTIKLAKNYGEFLTPSFMFIYKQGLTDIFNQSFIKRLMEEVNQISSVMASKEKSFPIYFDSSRKSPLSYISNRHLYLNIIELLDTFYYLMSDRSYESFFLVHDITSSIKTIILNGNHFEAEYAIRILLRLCFFENFKIDDPNILSMLKQIIIYQYPNKNLIRYCEAVLWVHEKTEKISKLKKLDLKPNLKSKIMISHDSKNNDTCLEIETELKKNGFMVWFKDIKDYSLESTFLSILSSDVVLLVLSNDLCHDLNCRIEYEFAIECGKKILPLILNHGFVPKLWVEDILKGHQILDLSCLTGDIFTFNLLNSISRLMIIDSNDSYKSYDQNLIN</sequence>
<feature type="domain" description="TIR" evidence="1">
    <location>
        <begin position="439"/>
        <end position="544"/>
    </location>
</feature>
<dbReference type="PANTHER" id="PTHR46270:SF2">
    <property type="entry name" value="TIR DOMAIN-CONTAINING PROTEIN"/>
    <property type="match status" value="1"/>
</dbReference>
<dbReference type="InterPro" id="IPR000157">
    <property type="entry name" value="TIR_dom"/>
</dbReference>
<keyword evidence="3" id="KW-1185">Reference proteome</keyword>
<dbReference type="EMBL" id="CAJNOC010000009">
    <property type="protein sequence ID" value="CAF0704881.1"/>
    <property type="molecule type" value="Genomic_DNA"/>
</dbReference>